<organism evidence="3 4">
    <name type="scientific">Arachnia rubra</name>
    <dbReference type="NCBI Taxonomy" id="1547448"/>
    <lineage>
        <taxon>Bacteria</taxon>
        <taxon>Bacillati</taxon>
        <taxon>Actinomycetota</taxon>
        <taxon>Actinomycetes</taxon>
        <taxon>Propionibacteriales</taxon>
        <taxon>Propionibacteriaceae</taxon>
        <taxon>Arachnia</taxon>
    </lineage>
</organism>
<name>A0ABX7Y5Q7_9ACTN</name>
<proteinExistence type="predicted"/>
<evidence type="ECO:0000256" key="1">
    <source>
        <dbReference type="ARBA" id="ARBA00022448"/>
    </source>
</evidence>
<keyword evidence="4" id="KW-1185">Reference proteome</keyword>
<dbReference type="RefSeq" id="WP_212323730.1">
    <property type="nucleotide sequence ID" value="NZ_AP024463.1"/>
</dbReference>
<dbReference type="Gene3D" id="2.40.50.100">
    <property type="match status" value="1"/>
</dbReference>
<dbReference type="PANTHER" id="PTHR30097:SF15">
    <property type="entry name" value="CATION EFFLUX SYSTEM PROTEIN CUSB"/>
    <property type="match status" value="1"/>
</dbReference>
<protein>
    <submittedName>
        <fullName evidence="3">HlyD family efflux transporter periplasmic adaptor subunit</fullName>
    </submittedName>
</protein>
<dbReference type="Proteomes" id="UP000678513">
    <property type="component" value="Chromosome"/>
</dbReference>
<gene>
    <name evidence="3" type="ORF">J5A65_14855</name>
</gene>
<dbReference type="EMBL" id="CP072384">
    <property type="protein sequence ID" value="QUC08156.1"/>
    <property type="molecule type" value="Genomic_DNA"/>
</dbReference>
<evidence type="ECO:0000256" key="2">
    <source>
        <dbReference type="SAM" id="Phobius"/>
    </source>
</evidence>
<keyword evidence="1" id="KW-0813">Transport</keyword>
<keyword evidence="2" id="KW-0812">Transmembrane</keyword>
<dbReference type="PANTHER" id="PTHR30097">
    <property type="entry name" value="CATION EFFLUX SYSTEM PROTEIN CUSB"/>
    <property type="match status" value="1"/>
</dbReference>
<evidence type="ECO:0000313" key="3">
    <source>
        <dbReference type="EMBL" id="QUC08156.1"/>
    </source>
</evidence>
<evidence type="ECO:0000313" key="4">
    <source>
        <dbReference type="Proteomes" id="UP000678513"/>
    </source>
</evidence>
<sequence length="247" mass="26349">MSFLNRLKLLGGLIVVVLILGLLTVLFNQRQNQVASITAHVEAPRTVIASPYGGLVTKQNHNPGEYVSAGEELFTITSANLKDMASQGTQPNSTEGYKISLEDGTITFFATIAGYLDSFTAVQGSYVNSAESLAEIVSSANKTVVARFQLNPSDYGRIEPNGKVTIHLPNGQLVEGQVMSVNIATDSATSNTVTEVTVSSDALQAEDLMLLTRRGTPVTAIMTLRDDGPLAGPTQAVYDFLLKIGLR</sequence>
<feature type="transmembrane region" description="Helical" evidence="2">
    <location>
        <begin position="7"/>
        <end position="27"/>
    </location>
</feature>
<reference evidence="3 4" key="1">
    <citation type="submission" date="2021-03" db="EMBL/GenBank/DDBJ databases">
        <title>Human Oral Microbial Genomes.</title>
        <authorList>
            <person name="Johnston C.D."/>
            <person name="Chen T."/>
            <person name="Dewhirst F.E."/>
        </authorList>
    </citation>
    <scope>NUCLEOTIDE SEQUENCE [LARGE SCALE GENOMIC DNA]</scope>
    <source>
        <strain evidence="3 4">DSMZ 100122</strain>
    </source>
</reference>
<accession>A0ABX7Y5Q7</accession>
<dbReference type="InterPro" id="IPR051909">
    <property type="entry name" value="MFP_Cation_Efflux"/>
</dbReference>
<keyword evidence="2" id="KW-1133">Transmembrane helix</keyword>
<keyword evidence="2" id="KW-0472">Membrane</keyword>